<keyword evidence="1" id="KW-1185">Reference proteome</keyword>
<evidence type="ECO:0000313" key="1">
    <source>
        <dbReference type="Proteomes" id="UP000515125"/>
    </source>
</evidence>
<protein>
    <submittedName>
        <fullName evidence="2">Uncharacterized protein LOC113146496</fullName>
    </submittedName>
</protein>
<dbReference type="AlphaFoldDB" id="A0A6P6RRR4"/>
<reference evidence="2" key="1">
    <citation type="submission" date="2025-08" db="UniProtKB">
        <authorList>
            <consortium name="RefSeq"/>
        </authorList>
    </citation>
    <scope>IDENTIFICATION</scope>
</reference>
<accession>A0A6P6RRR4</accession>
<dbReference type="OrthoDB" id="10656133at2759"/>
<dbReference type="GeneID" id="113146496"/>
<dbReference type="RefSeq" id="XP_026189790.1">
    <property type="nucleotide sequence ID" value="XM_026334005.1"/>
</dbReference>
<name>A0A6P6RRR4_9EIME</name>
<proteinExistence type="predicted"/>
<organism evidence="1 2">
    <name type="scientific">Cyclospora cayetanensis</name>
    <dbReference type="NCBI Taxonomy" id="88456"/>
    <lineage>
        <taxon>Eukaryota</taxon>
        <taxon>Sar</taxon>
        <taxon>Alveolata</taxon>
        <taxon>Apicomplexa</taxon>
        <taxon>Conoidasida</taxon>
        <taxon>Coccidia</taxon>
        <taxon>Eucoccidiorida</taxon>
        <taxon>Eimeriorina</taxon>
        <taxon>Eimeriidae</taxon>
        <taxon>Cyclospora</taxon>
    </lineage>
</organism>
<feature type="non-terminal residue" evidence="2">
    <location>
        <position position="1"/>
    </location>
</feature>
<evidence type="ECO:0000313" key="2">
    <source>
        <dbReference type="RefSeq" id="XP_026189790.1"/>
    </source>
</evidence>
<sequence length="174" mass="17745">SSSSSGSSSSRSSGVGTEFCQARGVLAVIGSTTVGASSLQAAAIAAEALRTGFACCLVHLSAHGDVPFLLQQYFEQQQLQQQQQLQHQNQEQSQLEEEQLERLVLLSGSGCLIGKAEDEVRAALSVIKEAGPALPLVVVALGDAFAPVAKALTRSHLEASAAASANAAGASIGA</sequence>
<gene>
    <name evidence="2" type="primary">LOC113146496</name>
</gene>
<dbReference type="Proteomes" id="UP000515125">
    <property type="component" value="Unplaced"/>
</dbReference>